<dbReference type="AlphaFoldDB" id="A0AAV8RZE4"/>
<comment type="caution">
    <text evidence="2">The sequence shown here is derived from an EMBL/GenBank/DDBJ whole genome shotgun (WGS) entry which is preliminary data.</text>
</comment>
<dbReference type="EMBL" id="JAQQAF010000001">
    <property type="protein sequence ID" value="KAJ8512518.1"/>
    <property type="molecule type" value="Genomic_DNA"/>
</dbReference>
<accession>A0AAV8RZE4</accession>
<dbReference type="Proteomes" id="UP001222027">
    <property type="component" value="Unassembled WGS sequence"/>
</dbReference>
<feature type="compositionally biased region" description="Basic and acidic residues" evidence="1">
    <location>
        <begin position="1"/>
        <end position="17"/>
    </location>
</feature>
<proteinExistence type="predicted"/>
<feature type="region of interest" description="Disordered" evidence="1">
    <location>
        <begin position="1"/>
        <end position="29"/>
    </location>
</feature>
<evidence type="ECO:0000313" key="3">
    <source>
        <dbReference type="Proteomes" id="UP001222027"/>
    </source>
</evidence>
<protein>
    <submittedName>
        <fullName evidence="2">Uncharacterized protein</fullName>
    </submittedName>
</protein>
<evidence type="ECO:0000313" key="2">
    <source>
        <dbReference type="EMBL" id="KAJ8512518.1"/>
    </source>
</evidence>
<organism evidence="2 3">
    <name type="scientific">Ensete ventricosum</name>
    <name type="common">Abyssinian banana</name>
    <name type="synonym">Musa ensete</name>
    <dbReference type="NCBI Taxonomy" id="4639"/>
    <lineage>
        <taxon>Eukaryota</taxon>
        <taxon>Viridiplantae</taxon>
        <taxon>Streptophyta</taxon>
        <taxon>Embryophyta</taxon>
        <taxon>Tracheophyta</taxon>
        <taxon>Spermatophyta</taxon>
        <taxon>Magnoliopsida</taxon>
        <taxon>Liliopsida</taxon>
        <taxon>Zingiberales</taxon>
        <taxon>Musaceae</taxon>
        <taxon>Ensete</taxon>
    </lineage>
</organism>
<gene>
    <name evidence="2" type="ORF">OPV22_002952</name>
</gene>
<name>A0AAV8RZE4_ENSVE</name>
<keyword evidence="3" id="KW-1185">Reference proteome</keyword>
<sequence length="89" mass="10154">MPRAKERQVSSFPDERAPGSMESLAPRKESWIRAEREGKDTLPVAKAGDLGHLSFATSEPASDLKEEVKGCLWEIRWGGRFRTQWRLLK</sequence>
<reference evidence="2 3" key="1">
    <citation type="submission" date="2022-12" db="EMBL/GenBank/DDBJ databases">
        <title>Chromosome-scale assembly of the Ensete ventricosum genome.</title>
        <authorList>
            <person name="Dussert Y."/>
            <person name="Stocks J."/>
            <person name="Wendawek A."/>
            <person name="Woldeyes F."/>
            <person name="Nichols R.A."/>
            <person name="Borrell J.S."/>
        </authorList>
    </citation>
    <scope>NUCLEOTIDE SEQUENCE [LARGE SCALE GENOMIC DNA]</scope>
    <source>
        <strain evidence="3">cv. Maze</strain>
        <tissue evidence="2">Seeds</tissue>
    </source>
</reference>
<evidence type="ECO:0000256" key="1">
    <source>
        <dbReference type="SAM" id="MobiDB-lite"/>
    </source>
</evidence>